<reference evidence="2" key="1">
    <citation type="submission" date="2017-02" db="UniProtKB">
        <authorList>
            <consortium name="WormBaseParasite"/>
        </authorList>
    </citation>
    <scope>IDENTIFICATION</scope>
</reference>
<accession>A0A0N4Z9N1</accession>
<dbReference type="Proteomes" id="UP000038045">
    <property type="component" value="Unplaced"/>
</dbReference>
<sequence>MKREEKSPINDNIIKDLNYYNKNEHIEGTNDQEQSNISQNLLFTNSVLSNQSTKLKKLSRRSISNAVIESAHCEHIELIECDSYETNDMKCLITATGMPCCVCTGRLKSLRKVKKWIVW</sequence>
<name>A0A0N4Z9N1_PARTI</name>
<dbReference type="WBParaSite" id="PTRK_0000406200.1">
    <property type="protein sequence ID" value="PTRK_0000406200.1"/>
    <property type="gene ID" value="PTRK_0000406200"/>
</dbReference>
<evidence type="ECO:0000313" key="2">
    <source>
        <dbReference type="WBParaSite" id="PTRK_0000406200.1"/>
    </source>
</evidence>
<organism evidence="1 2">
    <name type="scientific">Parastrongyloides trichosuri</name>
    <name type="common">Possum-specific nematode worm</name>
    <dbReference type="NCBI Taxonomy" id="131310"/>
    <lineage>
        <taxon>Eukaryota</taxon>
        <taxon>Metazoa</taxon>
        <taxon>Ecdysozoa</taxon>
        <taxon>Nematoda</taxon>
        <taxon>Chromadorea</taxon>
        <taxon>Rhabditida</taxon>
        <taxon>Tylenchina</taxon>
        <taxon>Panagrolaimomorpha</taxon>
        <taxon>Strongyloidoidea</taxon>
        <taxon>Strongyloididae</taxon>
        <taxon>Parastrongyloides</taxon>
    </lineage>
</organism>
<proteinExistence type="predicted"/>
<evidence type="ECO:0000313" key="1">
    <source>
        <dbReference type="Proteomes" id="UP000038045"/>
    </source>
</evidence>
<dbReference type="AlphaFoldDB" id="A0A0N4Z9N1"/>
<protein>
    <submittedName>
        <fullName evidence="2">Phlebovirus glycoprotein G2 fusion domain-containing protein</fullName>
    </submittedName>
</protein>
<keyword evidence="1" id="KW-1185">Reference proteome</keyword>